<keyword evidence="2" id="KW-1185">Reference proteome</keyword>
<reference evidence="1 2" key="1">
    <citation type="submission" date="2023-01" db="EMBL/GenBank/DDBJ databases">
        <title>Analysis of 21 Apiospora genomes using comparative genomics revels a genus with tremendous synthesis potential of carbohydrate active enzymes and secondary metabolites.</title>
        <authorList>
            <person name="Sorensen T."/>
        </authorList>
    </citation>
    <scope>NUCLEOTIDE SEQUENCE [LARGE SCALE GENOMIC DNA]</scope>
    <source>
        <strain evidence="1 2">CBS 20057</strain>
    </source>
</reference>
<evidence type="ECO:0000313" key="1">
    <source>
        <dbReference type="EMBL" id="KAK8028123.1"/>
    </source>
</evidence>
<sequence length="186" mass="21503">MPEEAMALPQWTETELLELETLSIPVIVDRQKKLAAAQWVINLCSQLRTDMATYATSEKFSTNSHRRRNFEMMVHKLFFGEEWEASILRTIRIDLRLLCCVSFVPAQLKQLNSHGLSGHFGVLLERLLTGWEVPQWLLERFELVVRRYKGPIAEELLKEYGEYMDSKQKTSKDTQNAMSIAGLINA</sequence>
<name>A0ABR1S9U4_9PEZI</name>
<evidence type="ECO:0000313" key="2">
    <source>
        <dbReference type="Proteomes" id="UP001396898"/>
    </source>
</evidence>
<proteinExistence type="predicted"/>
<dbReference type="Proteomes" id="UP001396898">
    <property type="component" value="Unassembled WGS sequence"/>
</dbReference>
<organism evidence="1 2">
    <name type="scientific">Apiospora marii</name>
    <dbReference type="NCBI Taxonomy" id="335849"/>
    <lineage>
        <taxon>Eukaryota</taxon>
        <taxon>Fungi</taxon>
        <taxon>Dikarya</taxon>
        <taxon>Ascomycota</taxon>
        <taxon>Pezizomycotina</taxon>
        <taxon>Sordariomycetes</taxon>
        <taxon>Xylariomycetidae</taxon>
        <taxon>Amphisphaeriales</taxon>
        <taxon>Apiosporaceae</taxon>
        <taxon>Apiospora</taxon>
    </lineage>
</organism>
<dbReference type="EMBL" id="JAQQWI010000007">
    <property type="protein sequence ID" value="KAK8028123.1"/>
    <property type="molecule type" value="Genomic_DNA"/>
</dbReference>
<accession>A0ABR1S9U4</accession>
<gene>
    <name evidence="1" type="ORF">PG991_005179</name>
</gene>
<protein>
    <submittedName>
        <fullName evidence="1">Uncharacterized protein</fullName>
    </submittedName>
</protein>
<comment type="caution">
    <text evidence="1">The sequence shown here is derived from an EMBL/GenBank/DDBJ whole genome shotgun (WGS) entry which is preliminary data.</text>
</comment>